<keyword evidence="3" id="KW-0697">Rotamase</keyword>
<dbReference type="PANTHER" id="PTHR45779">
    <property type="entry name" value="PEPTIDYLPROLYL ISOMERASE"/>
    <property type="match status" value="1"/>
</dbReference>
<feature type="compositionally biased region" description="Low complexity" evidence="5">
    <location>
        <begin position="325"/>
        <end position="338"/>
    </location>
</feature>
<protein>
    <recommendedName>
        <fullName evidence="2">peptidylprolyl isomerase</fullName>
        <ecNumber evidence="2">5.2.1.8</ecNumber>
    </recommendedName>
</protein>
<sequence length="358" mass="37056">MPRRVRRPLALLVAPALLLPALAACGSDEDDGSGAGLAEVEITGDVGEPPVVEWPEDYSAGEAESETLVTGDGPEIPEDGTALVHYWIGNGFDQSEALSTYTALPEALDLSNAELPEALTDPVVGATVGSRVVTSVSAEEVFGEIGNPTIGVSNADPLLIVVDVLGPTPIEEPFVEEGTGFAPDLVLGEDGRPEAMRFMGRPQPTGQLQVQTLVEGDGEKIKASDVVMVDYLGQVYAKPKPFDTSFDGQPLVQSLSGLVEGWQQALVGKTVGSRVVIAVPPRLGYGAEGNEGAKISGTDTIYFVIDVLGRAPEPVAPEPAEDESPSASPSGSPSAEVSPTDDATPSPAVSESPSDEES</sequence>
<keyword evidence="4" id="KW-0413">Isomerase</keyword>
<gene>
    <name evidence="7" type="ORF">UFOPK2761_00236</name>
</gene>
<evidence type="ECO:0000256" key="2">
    <source>
        <dbReference type="ARBA" id="ARBA00013194"/>
    </source>
</evidence>
<dbReference type="AlphaFoldDB" id="A0A6J6RX74"/>
<evidence type="ECO:0000256" key="5">
    <source>
        <dbReference type="SAM" id="MobiDB-lite"/>
    </source>
</evidence>
<name>A0A6J6RX74_9ZZZZ</name>
<feature type="region of interest" description="Disordered" evidence="5">
    <location>
        <begin position="313"/>
        <end position="358"/>
    </location>
</feature>
<accession>A0A6J6RX74</accession>
<evidence type="ECO:0000256" key="3">
    <source>
        <dbReference type="ARBA" id="ARBA00023110"/>
    </source>
</evidence>
<feature type="compositionally biased region" description="Polar residues" evidence="5">
    <location>
        <begin position="341"/>
        <end position="352"/>
    </location>
</feature>
<dbReference type="Gene3D" id="3.10.50.40">
    <property type="match status" value="1"/>
</dbReference>
<dbReference type="PROSITE" id="PS50059">
    <property type="entry name" value="FKBP_PPIASE"/>
    <property type="match status" value="2"/>
</dbReference>
<comment type="catalytic activity">
    <reaction evidence="1">
        <text>[protein]-peptidylproline (omega=180) = [protein]-peptidylproline (omega=0)</text>
        <dbReference type="Rhea" id="RHEA:16237"/>
        <dbReference type="Rhea" id="RHEA-COMP:10747"/>
        <dbReference type="Rhea" id="RHEA-COMP:10748"/>
        <dbReference type="ChEBI" id="CHEBI:83833"/>
        <dbReference type="ChEBI" id="CHEBI:83834"/>
        <dbReference type="EC" id="5.2.1.8"/>
    </reaction>
</comment>
<evidence type="ECO:0000259" key="6">
    <source>
        <dbReference type="PROSITE" id="PS50059"/>
    </source>
</evidence>
<dbReference type="Pfam" id="PF00254">
    <property type="entry name" value="FKBP_C"/>
    <property type="match status" value="1"/>
</dbReference>
<feature type="domain" description="PPIase FKBP-type" evidence="6">
    <location>
        <begin position="71"/>
        <end position="168"/>
    </location>
</feature>
<evidence type="ECO:0000256" key="4">
    <source>
        <dbReference type="ARBA" id="ARBA00023235"/>
    </source>
</evidence>
<dbReference type="InterPro" id="IPR044609">
    <property type="entry name" value="FKBP2/11"/>
</dbReference>
<feature type="domain" description="PPIase FKBP-type" evidence="6">
    <location>
        <begin position="224"/>
        <end position="311"/>
    </location>
</feature>
<dbReference type="GO" id="GO:0003755">
    <property type="term" value="F:peptidyl-prolyl cis-trans isomerase activity"/>
    <property type="evidence" value="ECO:0007669"/>
    <property type="project" value="UniProtKB-KW"/>
</dbReference>
<dbReference type="InterPro" id="IPR001179">
    <property type="entry name" value="PPIase_FKBP_dom"/>
</dbReference>
<dbReference type="EMBL" id="CAEZYQ010000001">
    <property type="protein sequence ID" value="CAB4726938.1"/>
    <property type="molecule type" value="Genomic_DNA"/>
</dbReference>
<proteinExistence type="predicted"/>
<organism evidence="7">
    <name type="scientific">freshwater metagenome</name>
    <dbReference type="NCBI Taxonomy" id="449393"/>
    <lineage>
        <taxon>unclassified sequences</taxon>
        <taxon>metagenomes</taxon>
        <taxon>ecological metagenomes</taxon>
    </lineage>
</organism>
<evidence type="ECO:0000313" key="7">
    <source>
        <dbReference type="EMBL" id="CAB4726938.1"/>
    </source>
</evidence>
<reference evidence="7" key="1">
    <citation type="submission" date="2020-05" db="EMBL/GenBank/DDBJ databases">
        <authorList>
            <person name="Chiriac C."/>
            <person name="Salcher M."/>
            <person name="Ghai R."/>
            <person name="Kavagutti S V."/>
        </authorList>
    </citation>
    <scope>NUCLEOTIDE SEQUENCE</scope>
</reference>
<dbReference type="InterPro" id="IPR046357">
    <property type="entry name" value="PPIase_dom_sf"/>
</dbReference>
<dbReference type="SUPFAM" id="SSF54534">
    <property type="entry name" value="FKBP-like"/>
    <property type="match status" value="2"/>
</dbReference>
<dbReference type="PROSITE" id="PS51257">
    <property type="entry name" value="PROKAR_LIPOPROTEIN"/>
    <property type="match status" value="1"/>
</dbReference>
<evidence type="ECO:0000256" key="1">
    <source>
        <dbReference type="ARBA" id="ARBA00000971"/>
    </source>
</evidence>
<dbReference type="PANTHER" id="PTHR45779:SF7">
    <property type="entry name" value="PEPTIDYLPROLYL ISOMERASE"/>
    <property type="match status" value="1"/>
</dbReference>
<dbReference type="EC" id="5.2.1.8" evidence="2"/>